<dbReference type="SUPFAM" id="SSF55729">
    <property type="entry name" value="Acyl-CoA N-acyltransferases (Nat)"/>
    <property type="match status" value="1"/>
</dbReference>
<dbReference type="InterPro" id="IPR016181">
    <property type="entry name" value="Acyl_CoA_acyltransferase"/>
</dbReference>
<dbReference type="RefSeq" id="WP_183399124.1">
    <property type="nucleotide sequence ID" value="NZ_JACIDS010000003.1"/>
</dbReference>
<comment type="caution">
    <text evidence="5">The sequence shown here is derived from an EMBL/GenBank/DDBJ whole genome shotgun (WGS) entry which is preliminary data.</text>
</comment>
<accession>A0A840ARM3</accession>
<dbReference type="Proteomes" id="UP000553963">
    <property type="component" value="Unassembled WGS sequence"/>
</dbReference>
<evidence type="ECO:0000256" key="1">
    <source>
        <dbReference type="ARBA" id="ARBA00022679"/>
    </source>
</evidence>
<evidence type="ECO:0000313" key="5">
    <source>
        <dbReference type="EMBL" id="MBB3931491.1"/>
    </source>
</evidence>
<dbReference type="Gene3D" id="3.40.630.30">
    <property type="match status" value="1"/>
</dbReference>
<dbReference type="PANTHER" id="PTHR43792:SF8">
    <property type="entry name" value="[RIBOSOMAL PROTEIN US5]-ALANINE N-ACETYLTRANSFERASE"/>
    <property type="match status" value="1"/>
</dbReference>
<evidence type="ECO:0000259" key="4">
    <source>
        <dbReference type="PROSITE" id="PS51186"/>
    </source>
</evidence>
<protein>
    <submittedName>
        <fullName evidence="5">RimJ/RimL family protein N-acetyltransferase</fullName>
    </submittedName>
</protein>
<dbReference type="InterPro" id="IPR000182">
    <property type="entry name" value="GNAT_dom"/>
</dbReference>
<sequence length="185" mass="20876">MKTMRSTPPDRILATDRLVLRPAELSDAPAIAAGLDDFEVTRWLARVPFPYSLDEAERFLVWERGQRWGGEDRVFIVDRNGPIGLVSLRGRGADPVLGYWLSRQHWGQGLMSEAVAAVVDDAFADPMIETIQSGVFEGNQRSLAIQTKLGFEIIGHSRQHNLALRRDLDHIDTQLTRTRHAEFKS</sequence>
<keyword evidence="2" id="KW-0012">Acyltransferase</keyword>
<feature type="domain" description="N-acetyltransferase" evidence="4">
    <location>
        <begin position="18"/>
        <end position="169"/>
    </location>
</feature>
<reference evidence="5 6" key="1">
    <citation type="submission" date="2020-08" db="EMBL/GenBank/DDBJ databases">
        <title>Genomic Encyclopedia of Type Strains, Phase IV (KMG-IV): sequencing the most valuable type-strain genomes for metagenomic binning, comparative biology and taxonomic classification.</title>
        <authorList>
            <person name="Goeker M."/>
        </authorList>
    </citation>
    <scope>NUCLEOTIDE SEQUENCE [LARGE SCALE GENOMIC DNA]</scope>
    <source>
        <strain evidence="5 6">DSM 25966</strain>
    </source>
</reference>
<dbReference type="GO" id="GO:0016747">
    <property type="term" value="F:acyltransferase activity, transferring groups other than amino-acyl groups"/>
    <property type="evidence" value="ECO:0007669"/>
    <property type="project" value="InterPro"/>
</dbReference>
<comment type="similarity">
    <text evidence="3">Belongs to the acetyltransferase family. RimJ subfamily.</text>
</comment>
<proteinExistence type="inferred from homology"/>
<dbReference type="PANTHER" id="PTHR43792">
    <property type="entry name" value="GNAT FAMILY, PUTATIVE (AFU_ORTHOLOGUE AFUA_3G00765)-RELATED-RELATED"/>
    <property type="match status" value="1"/>
</dbReference>
<gene>
    <name evidence="5" type="ORF">GGR25_002541</name>
</gene>
<dbReference type="EMBL" id="JACIDS010000003">
    <property type="protein sequence ID" value="MBB3931491.1"/>
    <property type="molecule type" value="Genomic_DNA"/>
</dbReference>
<dbReference type="InterPro" id="IPR051531">
    <property type="entry name" value="N-acetyltransferase"/>
</dbReference>
<dbReference type="PROSITE" id="PS51186">
    <property type="entry name" value="GNAT"/>
    <property type="match status" value="1"/>
</dbReference>
<dbReference type="Pfam" id="PF13302">
    <property type="entry name" value="Acetyltransf_3"/>
    <property type="match status" value="1"/>
</dbReference>
<dbReference type="AlphaFoldDB" id="A0A840ARM3"/>
<evidence type="ECO:0000256" key="2">
    <source>
        <dbReference type="ARBA" id="ARBA00023315"/>
    </source>
</evidence>
<name>A0A840ARM3_9HYPH</name>
<evidence type="ECO:0000313" key="6">
    <source>
        <dbReference type="Proteomes" id="UP000553963"/>
    </source>
</evidence>
<organism evidence="5 6">
    <name type="scientific">Kaistia hirudinis</name>
    <dbReference type="NCBI Taxonomy" id="1293440"/>
    <lineage>
        <taxon>Bacteria</taxon>
        <taxon>Pseudomonadati</taxon>
        <taxon>Pseudomonadota</taxon>
        <taxon>Alphaproteobacteria</taxon>
        <taxon>Hyphomicrobiales</taxon>
        <taxon>Kaistiaceae</taxon>
        <taxon>Kaistia</taxon>
    </lineage>
</organism>
<evidence type="ECO:0000256" key="3">
    <source>
        <dbReference type="ARBA" id="ARBA00038502"/>
    </source>
</evidence>
<keyword evidence="1 5" id="KW-0808">Transferase</keyword>
<keyword evidence="6" id="KW-1185">Reference proteome</keyword>